<gene>
    <name evidence="2" type="ORF">K1Y79_10190</name>
</gene>
<name>A0ABS7GAK0_9BACT</name>
<proteinExistence type="predicted"/>
<dbReference type="InterPro" id="IPR008490">
    <property type="entry name" value="Transposase_InsH_N"/>
</dbReference>
<dbReference type="PANTHER" id="PTHR33408:SF2">
    <property type="entry name" value="TRANSPOSASE DDE DOMAIN-CONTAINING PROTEIN"/>
    <property type="match status" value="1"/>
</dbReference>
<reference evidence="2 3" key="1">
    <citation type="submission" date="2021-08" db="EMBL/GenBank/DDBJ databases">
        <title>The genome sequence of Chitinophaga sp. B61.</title>
        <authorList>
            <person name="Zhang X."/>
        </authorList>
    </citation>
    <scope>NUCLEOTIDE SEQUENCE [LARGE SCALE GENOMIC DNA]</scope>
    <source>
        <strain evidence="2 3">B61</strain>
    </source>
</reference>
<feature type="domain" description="Transposase InsH N-terminal" evidence="1">
    <location>
        <begin position="1"/>
        <end position="47"/>
    </location>
</feature>
<sequence length="51" mass="6114">MIKILLYAYAVKIYTRRCIAKALRQDITFMWLAAYNRPHFRAIKNFHNGVL</sequence>
<dbReference type="Proteomes" id="UP000812961">
    <property type="component" value="Unassembled WGS sequence"/>
</dbReference>
<evidence type="ECO:0000313" key="3">
    <source>
        <dbReference type="Proteomes" id="UP000812961"/>
    </source>
</evidence>
<dbReference type="RefSeq" id="WP_220249914.1">
    <property type="nucleotide sequence ID" value="NZ_JAICCF010000002.1"/>
</dbReference>
<organism evidence="2 3">
    <name type="scientific">Chitinophaga rhizophila</name>
    <dbReference type="NCBI Taxonomy" id="2866212"/>
    <lineage>
        <taxon>Bacteria</taxon>
        <taxon>Pseudomonadati</taxon>
        <taxon>Bacteroidota</taxon>
        <taxon>Chitinophagia</taxon>
        <taxon>Chitinophagales</taxon>
        <taxon>Chitinophagaceae</taxon>
        <taxon>Chitinophaga</taxon>
    </lineage>
</organism>
<dbReference type="PANTHER" id="PTHR33408">
    <property type="entry name" value="TRANSPOSASE"/>
    <property type="match status" value="1"/>
</dbReference>
<keyword evidence="3" id="KW-1185">Reference proteome</keyword>
<dbReference type="Pfam" id="PF05598">
    <property type="entry name" value="DUF772"/>
    <property type="match status" value="1"/>
</dbReference>
<evidence type="ECO:0000313" key="2">
    <source>
        <dbReference type="EMBL" id="MBW8684698.1"/>
    </source>
</evidence>
<evidence type="ECO:0000259" key="1">
    <source>
        <dbReference type="Pfam" id="PF05598"/>
    </source>
</evidence>
<accession>A0ABS7GAK0</accession>
<dbReference type="EMBL" id="JAICCF010000002">
    <property type="protein sequence ID" value="MBW8684698.1"/>
    <property type="molecule type" value="Genomic_DNA"/>
</dbReference>
<protein>
    <submittedName>
        <fullName evidence="2">Transposase</fullName>
    </submittedName>
</protein>
<comment type="caution">
    <text evidence="2">The sequence shown here is derived from an EMBL/GenBank/DDBJ whole genome shotgun (WGS) entry which is preliminary data.</text>
</comment>